<evidence type="ECO:0000313" key="3">
    <source>
        <dbReference type="Proteomes" id="UP000612349"/>
    </source>
</evidence>
<dbReference type="Gene3D" id="3.10.450.50">
    <property type="match status" value="1"/>
</dbReference>
<accession>A0A916Z938</accession>
<evidence type="ECO:0000313" key="2">
    <source>
        <dbReference type="EMBL" id="GGD80581.1"/>
    </source>
</evidence>
<dbReference type="Pfam" id="PF13577">
    <property type="entry name" value="SnoaL_4"/>
    <property type="match status" value="1"/>
</dbReference>
<comment type="caution">
    <text evidence="2">The sequence shown here is derived from an EMBL/GenBank/DDBJ whole genome shotgun (WGS) entry which is preliminary data.</text>
</comment>
<sequence length="175" mass="20236">MDKSREQFAEELADREAIRDCLYRYCRAIDRLDEDLLRSVYWPGAIDEHVGFEGTGEEFVEHVVAALGPLDQTMHNLGNILIDVDGADARGESYFHAFHRIPREDGSRWDLIVAGRYLDRFERRGGVWKIGHRVVILDWLREYPDSADWSQLPFGMQAVPGSRKPGDRSYELLVR</sequence>
<feature type="domain" description="SnoaL-like" evidence="1">
    <location>
        <begin position="10"/>
        <end position="133"/>
    </location>
</feature>
<dbReference type="Proteomes" id="UP000612349">
    <property type="component" value="Unassembled WGS sequence"/>
</dbReference>
<name>A0A916Z938_9SPHN</name>
<dbReference type="AlphaFoldDB" id="A0A916Z938"/>
<organism evidence="2 3">
    <name type="scientific">Croceicoccus mobilis</name>
    <dbReference type="NCBI Taxonomy" id="1703339"/>
    <lineage>
        <taxon>Bacteria</taxon>
        <taxon>Pseudomonadati</taxon>
        <taxon>Pseudomonadota</taxon>
        <taxon>Alphaproteobacteria</taxon>
        <taxon>Sphingomonadales</taxon>
        <taxon>Erythrobacteraceae</taxon>
        <taxon>Croceicoccus</taxon>
    </lineage>
</organism>
<dbReference type="EMBL" id="BMIP01000009">
    <property type="protein sequence ID" value="GGD80581.1"/>
    <property type="molecule type" value="Genomic_DNA"/>
</dbReference>
<dbReference type="InterPro" id="IPR037401">
    <property type="entry name" value="SnoaL-like"/>
</dbReference>
<gene>
    <name evidence="2" type="ORF">GCM10010990_33080</name>
</gene>
<proteinExistence type="predicted"/>
<dbReference type="SUPFAM" id="SSF54427">
    <property type="entry name" value="NTF2-like"/>
    <property type="match status" value="1"/>
</dbReference>
<dbReference type="OrthoDB" id="7585039at2"/>
<protein>
    <recommendedName>
        <fullName evidence="1">SnoaL-like domain-containing protein</fullName>
    </recommendedName>
</protein>
<reference evidence="2" key="1">
    <citation type="journal article" date="2014" name="Int. J. Syst. Evol. Microbiol.">
        <title>Complete genome sequence of Corynebacterium casei LMG S-19264T (=DSM 44701T), isolated from a smear-ripened cheese.</title>
        <authorList>
            <consortium name="US DOE Joint Genome Institute (JGI-PGF)"/>
            <person name="Walter F."/>
            <person name="Albersmeier A."/>
            <person name="Kalinowski J."/>
            <person name="Ruckert C."/>
        </authorList>
    </citation>
    <scope>NUCLEOTIDE SEQUENCE</scope>
    <source>
        <strain evidence="2">CGMCC 1.15360</strain>
    </source>
</reference>
<dbReference type="InterPro" id="IPR032710">
    <property type="entry name" value="NTF2-like_dom_sf"/>
</dbReference>
<dbReference type="RefSeq" id="WP_066770732.1">
    <property type="nucleotide sequence ID" value="NZ_BMIP01000009.1"/>
</dbReference>
<keyword evidence="3" id="KW-1185">Reference proteome</keyword>
<evidence type="ECO:0000259" key="1">
    <source>
        <dbReference type="Pfam" id="PF13577"/>
    </source>
</evidence>
<reference evidence="2" key="2">
    <citation type="submission" date="2020-09" db="EMBL/GenBank/DDBJ databases">
        <authorList>
            <person name="Sun Q."/>
            <person name="Zhou Y."/>
        </authorList>
    </citation>
    <scope>NUCLEOTIDE SEQUENCE</scope>
    <source>
        <strain evidence="2">CGMCC 1.15360</strain>
    </source>
</reference>
<dbReference type="CDD" id="cd00531">
    <property type="entry name" value="NTF2_like"/>
    <property type="match status" value="1"/>
</dbReference>